<dbReference type="SUPFAM" id="SSF161098">
    <property type="entry name" value="MetI-like"/>
    <property type="match status" value="1"/>
</dbReference>
<keyword evidence="5 8" id="KW-0812">Transmembrane</keyword>
<evidence type="ECO:0000256" key="2">
    <source>
        <dbReference type="ARBA" id="ARBA00022448"/>
    </source>
</evidence>
<evidence type="ECO:0000313" key="10">
    <source>
        <dbReference type="EMBL" id="SUZ91788.1"/>
    </source>
</evidence>
<dbReference type="InterPro" id="IPR035906">
    <property type="entry name" value="MetI-like_sf"/>
</dbReference>
<proteinExistence type="predicted"/>
<dbReference type="PANTHER" id="PTHR30133">
    <property type="entry name" value="CATIONIC AMINO ACID TRANSPORTER, MEMBRANE COMPONENT"/>
    <property type="match status" value="1"/>
</dbReference>
<feature type="transmembrane region" description="Helical" evidence="8">
    <location>
        <begin position="66"/>
        <end position="86"/>
    </location>
</feature>
<dbReference type="InterPro" id="IPR051613">
    <property type="entry name" value="ABC_transp_permease_HisMQ"/>
</dbReference>
<comment type="subcellular location">
    <subcellularLocation>
        <location evidence="1">Cell membrane</location>
        <topology evidence="1">Multi-pass membrane protein</topology>
    </subcellularLocation>
</comment>
<keyword evidence="4" id="KW-0997">Cell inner membrane</keyword>
<dbReference type="Gene3D" id="1.10.3720.10">
    <property type="entry name" value="MetI-like"/>
    <property type="match status" value="1"/>
</dbReference>
<dbReference type="Pfam" id="PF00528">
    <property type="entry name" value="BPD_transp_1"/>
    <property type="match status" value="1"/>
</dbReference>
<dbReference type="CDD" id="cd06261">
    <property type="entry name" value="TM_PBP2"/>
    <property type="match status" value="1"/>
</dbReference>
<evidence type="ECO:0000256" key="8">
    <source>
        <dbReference type="SAM" id="Phobius"/>
    </source>
</evidence>
<feature type="transmembrane region" description="Helical" evidence="8">
    <location>
        <begin position="20"/>
        <end position="46"/>
    </location>
</feature>
<feature type="transmembrane region" description="Helical" evidence="8">
    <location>
        <begin position="98"/>
        <end position="117"/>
    </location>
</feature>
<evidence type="ECO:0000256" key="7">
    <source>
        <dbReference type="ARBA" id="ARBA00023136"/>
    </source>
</evidence>
<name>A0A381RLF1_9ZZZZ</name>
<evidence type="ECO:0000256" key="6">
    <source>
        <dbReference type="ARBA" id="ARBA00022989"/>
    </source>
</evidence>
<keyword evidence="6 8" id="KW-1133">Transmembrane helix</keyword>
<reference evidence="10" key="1">
    <citation type="submission" date="2018-05" db="EMBL/GenBank/DDBJ databases">
        <authorList>
            <person name="Lanie J.A."/>
            <person name="Ng W.-L."/>
            <person name="Kazmierczak K.M."/>
            <person name="Andrzejewski T.M."/>
            <person name="Davidsen T.M."/>
            <person name="Wayne K.J."/>
            <person name="Tettelin H."/>
            <person name="Glass J.I."/>
            <person name="Rusch D."/>
            <person name="Podicherti R."/>
            <person name="Tsui H.-C.T."/>
            <person name="Winkler M.E."/>
        </authorList>
    </citation>
    <scope>NUCLEOTIDE SEQUENCE</scope>
</reference>
<organism evidence="10">
    <name type="scientific">marine metagenome</name>
    <dbReference type="NCBI Taxonomy" id="408172"/>
    <lineage>
        <taxon>unclassified sequences</taxon>
        <taxon>metagenomes</taxon>
        <taxon>ecological metagenomes</taxon>
    </lineage>
</organism>
<evidence type="ECO:0000256" key="5">
    <source>
        <dbReference type="ARBA" id="ARBA00022692"/>
    </source>
</evidence>
<dbReference type="PANTHER" id="PTHR30133:SF2">
    <property type="entry name" value="ARGININE ABC TRANSPORTER PERMEASE PROTEIN ARTQ"/>
    <property type="match status" value="1"/>
</dbReference>
<dbReference type="InterPro" id="IPR010065">
    <property type="entry name" value="AA_ABC_transptr_permease_3TM"/>
</dbReference>
<dbReference type="GO" id="GO:0043190">
    <property type="term" value="C:ATP-binding cassette (ABC) transporter complex"/>
    <property type="evidence" value="ECO:0007669"/>
    <property type="project" value="InterPro"/>
</dbReference>
<sequence>MFKFEKLIFGDLGWGDEFLIATLMTIMVSICSMGLGIFIAIFAAWAKLTLSKFLNFISNFYTTVVRGIPELLVIYLIFFGGSAVVMKLAKVFGYNGYIELNAFIISVVAIGIISATYSTEVLRAAFLSIDRGQVEAAKTLGLSKFQIFYKILVPQVLRHAIPGLGNVWQVTLKDTSLISVTGLVEIMRQTRISSNVEHSPLTFLITAAFLYLFLTTFSGKFFNYLERQTNKGFAQTS</sequence>
<evidence type="ECO:0000256" key="4">
    <source>
        <dbReference type="ARBA" id="ARBA00022519"/>
    </source>
</evidence>
<dbReference type="EMBL" id="UINC01002005">
    <property type="protein sequence ID" value="SUZ91788.1"/>
    <property type="molecule type" value="Genomic_DNA"/>
</dbReference>
<evidence type="ECO:0000259" key="9">
    <source>
        <dbReference type="PROSITE" id="PS50928"/>
    </source>
</evidence>
<dbReference type="NCBIfam" id="TIGR01726">
    <property type="entry name" value="HEQRo_perm_3TM"/>
    <property type="match status" value="1"/>
</dbReference>
<protein>
    <recommendedName>
        <fullName evidence="9">ABC transmembrane type-1 domain-containing protein</fullName>
    </recommendedName>
</protein>
<feature type="domain" description="ABC transmembrane type-1" evidence="9">
    <location>
        <begin position="18"/>
        <end position="222"/>
    </location>
</feature>
<keyword evidence="7 8" id="KW-0472">Membrane</keyword>
<dbReference type="GO" id="GO:0022857">
    <property type="term" value="F:transmembrane transporter activity"/>
    <property type="evidence" value="ECO:0007669"/>
    <property type="project" value="InterPro"/>
</dbReference>
<dbReference type="AlphaFoldDB" id="A0A381RLF1"/>
<dbReference type="PROSITE" id="PS50928">
    <property type="entry name" value="ABC_TM1"/>
    <property type="match status" value="1"/>
</dbReference>
<keyword evidence="3" id="KW-1003">Cell membrane</keyword>
<evidence type="ECO:0000256" key="3">
    <source>
        <dbReference type="ARBA" id="ARBA00022475"/>
    </source>
</evidence>
<keyword evidence="2" id="KW-0813">Transport</keyword>
<evidence type="ECO:0000256" key="1">
    <source>
        <dbReference type="ARBA" id="ARBA00004651"/>
    </source>
</evidence>
<feature type="transmembrane region" description="Helical" evidence="8">
    <location>
        <begin position="201"/>
        <end position="222"/>
    </location>
</feature>
<dbReference type="InterPro" id="IPR000515">
    <property type="entry name" value="MetI-like"/>
</dbReference>
<accession>A0A381RLF1</accession>
<gene>
    <name evidence="10" type="ORF">METZ01_LOCUS44642</name>
</gene>